<sequence length="99" mass="11289">MSAGGPRQSGFEIDFEVVECEVWGLGGPEAMARQHKEWEFERREANRRASIHLRGKDGEQEIDRDLLGFLIPIGDIATLDDRAQSERVPHYILHSSNEK</sequence>
<protein>
    <recommendedName>
        <fullName evidence="3">TLDc domain-containing protein</fullName>
    </recommendedName>
</protein>
<gene>
    <name evidence="1" type="ORF">BGZ65_008525</name>
</gene>
<name>A0A9P6J6V8_9FUNG</name>
<evidence type="ECO:0000313" key="2">
    <source>
        <dbReference type="Proteomes" id="UP000749646"/>
    </source>
</evidence>
<evidence type="ECO:0008006" key="3">
    <source>
        <dbReference type="Google" id="ProtNLM"/>
    </source>
</evidence>
<dbReference type="Proteomes" id="UP000749646">
    <property type="component" value="Unassembled WGS sequence"/>
</dbReference>
<reference evidence="1" key="1">
    <citation type="journal article" date="2020" name="Fungal Divers.">
        <title>Resolving the Mortierellaceae phylogeny through synthesis of multi-gene phylogenetics and phylogenomics.</title>
        <authorList>
            <person name="Vandepol N."/>
            <person name="Liber J."/>
            <person name="Desiro A."/>
            <person name="Na H."/>
            <person name="Kennedy M."/>
            <person name="Barry K."/>
            <person name="Grigoriev I.V."/>
            <person name="Miller A.N."/>
            <person name="O'Donnell K."/>
            <person name="Stajich J.E."/>
            <person name="Bonito G."/>
        </authorList>
    </citation>
    <scope>NUCLEOTIDE SEQUENCE</scope>
    <source>
        <strain evidence="1">MES-2147</strain>
    </source>
</reference>
<accession>A0A9P6J6V8</accession>
<dbReference type="EMBL" id="JAAAHW010006366">
    <property type="protein sequence ID" value="KAF9962678.1"/>
    <property type="molecule type" value="Genomic_DNA"/>
</dbReference>
<organism evidence="1 2">
    <name type="scientific">Modicella reniformis</name>
    <dbReference type="NCBI Taxonomy" id="1440133"/>
    <lineage>
        <taxon>Eukaryota</taxon>
        <taxon>Fungi</taxon>
        <taxon>Fungi incertae sedis</taxon>
        <taxon>Mucoromycota</taxon>
        <taxon>Mortierellomycotina</taxon>
        <taxon>Mortierellomycetes</taxon>
        <taxon>Mortierellales</taxon>
        <taxon>Mortierellaceae</taxon>
        <taxon>Modicella</taxon>
    </lineage>
</organism>
<proteinExistence type="predicted"/>
<comment type="caution">
    <text evidence="1">The sequence shown here is derived from an EMBL/GenBank/DDBJ whole genome shotgun (WGS) entry which is preliminary data.</text>
</comment>
<dbReference type="AlphaFoldDB" id="A0A9P6J6V8"/>
<evidence type="ECO:0000313" key="1">
    <source>
        <dbReference type="EMBL" id="KAF9962678.1"/>
    </source>
</evidence>
<dbReference type="OrthoDB" id="289228at2759"/>
<keyword evidence="2" id="KW-1185">Reference proteome</keyword>